<organism evidence="2 3">
    <name type="scientific">Nonomuraea jabiensis</name>
    <dbReference type="NCBI Taxonomy" id="882448"/>
    <lineage>
        <taxon>Bacteria</taxon>
        <taxon>Bacillati</taxon>
        <taxon>Actinomycetota</taxon>
        <taxon>Actinomycetes</taxon>
        <taxon>Streptosporangiales</taxon>
        <taxon>Streptosporangiaceae</taxon>
        <taxon>Nonomuraea</taxon>
    </lineage>
</organism>
<dbReference type="AlphaFoldDB" id="A0A7W9FYS7"/>
<evidence type="ECO:0000256" key="1">
    <source>
        <dbReference type="SAM" id="MobiDB-lite"/>
    </source>
</evidence>
<comment type="caution">
    <text evidence="2">The sequence shown here is derived from an EMBL/GenBank/DDBJ whole genome shotgun (WGS) entry which is preliminary data.</text>
</comment>
<feature type="region of interest" description="Disordered" evidence="1">
    <location>
        <begin position="131"/>
        <end position="156"/>
    </location>
</feature>
<accession>A0A7W9FYS7</accession>
<sequence>MQEGPLFKFSEWPNDRIPLLAAGVYTVWRGDEFLYAGMSGRGRKEEHLVAEPGQVQKPLGLWTRLKAHTSGRRPGDQFNIYICDRFVIPALTHEQQADIGLGRLSLDQLTRTYVHEHLSYRYLICRDGERPARSNGPSARVPCRPDPRTSIPNEPGDRVGWVAPVVSMALACPPSLFRRPRSPKAVRASSCSCGGQCRGLTQR</sequence>
<name>A0A7W9FYS7_9ACTN</name>
<gene>
    <name evidence="2" type="ORF">HD596_000772</name>
</gene>
<reference evidence="2 3" key="1">
    <citation type="submission" date="2020-08" db="EMBL/GenBank/DDBJ databases">
        <title>Sequencing the genomes of 1000 actinobacteria strains.</title>
        <authorList>
            <person name="Klenk H.-P."/>
        </authorList>
    </citation>
    <scope>NUCLEOTIDE SEQUENCE [LARGE SCALE GENOMIC DNA]</scope>
    <source>
        <strain evidence="2 3">DSM 45507</strain>
    </source>
</reference>
<dbReference type="EMBL" id="JACHMB010000001">
    <property type="protein sequence ID" value="MBB5774016.1"/>
    <property type="molecule type" value="Genomic_DNA"/>
</dbReference>
<proteinExistence type="predicted"/>
<dbReference type="Proteomes" id="UP000579153">
    <property type="component" value="Unassembled WGS sequence"/>
</dbReference>
<keyword evidence="3" id="KW-1185">Reference proteome</keyword>
<evidence type="ECO:0000313" key="3">
    <source>
        <dbReference type="Proteomes" id="UP000579153"/>
    </source>
</evidence>
<evidence type="ECO:0000313" key="2">
    <source>
        <dbReference type="EMBL" id="MBB5774016.1"/>
    </source>
</evidence>
<protein>
    <submittedName>
        <fullName evidence="2">Uncharacterized protein</fullName>
    </submittedName>
</protein>